<feature type="compositionally biased region" description="Polar residues" evidence="1">
    <location>
        <begin position="31"/>
        <end position="49"/>
    </location>
</feature>
<proteinExistence type="predicted"/>
<evidence type="ECO:0000313" key="3">
    <source>
        <dbReference type="Proteomes" id="UP000187203"/>
    </source>
</evidence>
<comment type="caution">
    <text evidence="2">The sequence shown here is derived from an EMBL/GenBank/DDBJ whole genome shotgun (WGS) entry which is preliminary data.</text>
</comment>
<reference evidence="3" key="1">
    <citation type="submission" date="2013-09" db="EMBL/GenBank/DDBJ databases">
        <title>Corchorus olitorius genome sequencing.</title>
        <authorList>
            <person name="Alam M."/>
            <person name="Haque M.S."/>
            <person name="Islam M.S."/>
            <person name="Emdad E.M."/>
            <person name="Islam M.M."/>
            <person name="Ahmed B."/>
            <person name="Halim A."/>
            <person name="Hossen Q.M.M."/>
            <person name="Hossain M.Z."/>
            <person name="Ahmed R."/>
            <person name="Khan M.M."/>
            <person name="Islam R."/>
            <person name="Rashid M.M."/>
            <person name="Khan S.A."/>
            <person name="Rahman M.S."/>
            <person name="Alam M."/>
            <person name="Yahiya A.S."/>
            <person name="Khan M.S."/>
            <person name="Azam M.S."/>
            <person name="Haque T."/>
            <person name="Lashkar M.Z.H."/>
            <person name="Akhand A.I."/>
            <person name="Morshed G."/>
            <person name="Roy S."/>
            <person name="Uddin K.S."/>
            <person name="Rabeya T."/>
            <person name="Hossain A.S."/>
            <person name="Chowdhury A."/>
            <person name="Snigdha A.R."/>
            <person name="Mortoza M.S."/>
            <person name="Matin S.A."/>
            <person name="Hoque S.M.E."/>
            <person name="Islam M.K."/>
            <person name="Roy D.K."/>
            <person name="Haider R."/>
            <person name="Moosa M.M."/>
            <person name="Elias S.M."/>
            <person name="Hasan A.M."/>
            <person name="Jahan S."/>
            <person name="Shafiuddin M."/>
            <person name="Mahmood N."/>
            <person name="Shommy N.S."/>
        </authorList>
    </citation>
    <scope>NUCLEOTIDE SEQUENCE [LARGE SCALE GENOMIC DNA]</scope>
    <source>
        <strain evidence="3">cv. O-4</strain>
    </source>
</reference>
<accession>A0A1R3GEJ6</accession>
<dbReference type="EMBL" id="AWUE01022747">
    <property type="protein sequence ID" value="OMO56440.1"/>
    <property type="molecule type" value="Genomic_DNA"/>
</dbReference>
<evidence type="ECO:0000256" key="1">
    <source>
        <dbReference type="SAM" id="MobiDB-lite"/>
    </source>
</evidence>
<dbReference type="Proteomes" id="UP000187203">
    <property type="component" value="Unassembled WGS sequence"/>
</dbReference>
<organism evidence="2 3">
    <name type="scientific">Corchorus olitorius</name>
    <dbReference type="NCBI Taxonomy" id="93759"/>
    <lineage>
        <taxon>Eukaryota</taxon>
        <taxon>Viridiplantae</taxon>
        <taxon>Streptophyta</taxon>
        <taxon>Embryophyta</taxon>
        <taxon>Tracheophyta</taxon>
        <taxon>Spermatophyta</taxon>
        <taxon>Magnoliopsida</taxon>
        <taxon>eudicotyledons</taxon>
        <taxon>Gunneridae</taxon>
        <taxon>Pentapetalae</taxon>
        <taxon>rosids</taxon>
        <taxon>malvids</taxon>
        <taxon>Malvales</taxon>
        <taxon>Malvaceae</taxon>
        <taxon>Grewioideae</taxon>
        <taxon>Apeibeae</taxon>
        <taxon>Corchorus</taxon>
    </lineage>
</organism>
<gene>
    <name evidence="2" type="ORF">COLO4_35635</name>
</gene>
<protein>
    <submittedName>
        <fullName evidence="2">Uncharacterized protein</fullName>
    </submittedName>
</protein>
<dbReference type="AlphaFoldDB" id="A0A1R3GEJ6"/>
<sequence length="65" mass="6983">MLQSSPLQYSSATTVIEAPFRVRKGPICSPSPLSHRSGTVSPRAASQTARPELKACGFRSLRPTL</sequence>
<evidence type="ECO:0000313" key="2">
    <source>
        <dbReference type="EMBL" id="OMO56440.1"/>
    </source>
</evidence>
<name>A0A1R3GEJ6_9ROSI</name>
<keyword evidence="3" id="KW-1185">Reference proteome</keyword>
<feature type="region of interest" description="Disordered" evidence="1">
    <location>
        <begin position="27"/>
        <end position="53"/>
    </location>
</feature>